<organism evidence="1 2">
    <name type="scientific">Rhodanobacter glycinis</name>
    <dbReference type="NCBI Taxonomy" id="582702"/>
    <lineage>
        <taxon>Bacteria</taxon>
        <taxon>Pseudomonadati</taxon>
        <taxon>Pseudomonadota</taxon>
        <taxon>Gammaproteobacteria</taxon>
        <taxon>Lysobacterales</taxon>
        <taxon>Rhodanobacteraceae</taxon>
        <taxon>Rhodanobacter</taxon>
    </lineage>
</organism>
<dbReference type="Gene3D" id="6.20.230.10">
    <property type="match status" value="1"/>
</dbReference>
<evidence type="ECO:0000313" key="2">
    <source>
        <dbReference type="Proteomes" id="UP000321807"/>
    </source>
</evidence>
<dbReference type="AlphaFoldDB" id="A0A5B9E2P9"/>
<evidence type="ECO:0000313" key="1">
    <source>
        <dbReference type="EMBL" id="QEE24536.1"/>
    </source>
</evidence>
<accession>A0A5B9E2P9</accession>
<sequence>MTNLTPSASFDSVQELETTTVALGGPGAPMNVQAQALLNRTQYLFVQLSNLAPVATSGDYNSLTNRPALGSAAYQSSGAFATAAQGAKADGAAQASALSSVAFSGSYNDLSNKPFASDAPSDGNVYGRKNGAWSIAIEGSGVGVELNNTLQWTANQSIAPTMLTSGTTIPVDASTSNNFALVMTGDCKLSNPTNLKQGMVLNFTIDQDTTGGHAITTDALYVFENGTPLWNTAASGKNFFSGYYDGTVIRCFSGATVSTQVNADWNASSGVAQILNKPTLGTASAQNVSYFATAAQGSLAATAVQQSTLGIANGTATLGSDGTLASSEIPTSLLGQVDYQGTWDASTGSPPTASPAKGEYWIVSVAGSTSLSGITTWNIGDWAIYDTQWDKVNNTDAVSSVAGLVGIISTASLQSALGLGSAAYTALSAYATASQGTLAGTALQPDAGGQLLTTARRRKIVALGNITGDTNIDLASGDIITGTLTGNVTLIWVNLPPSGYAADTELRLTQDATGSHTVTWAASTKWPGGSAYVITPTASAMDVVGFTVDSEGASIGYPVEAVA</sequence>
<protein>
    <submittedName>
        <fullName evidence="1">Uncharacterized protein</fullName>
    </submittedName>
</protein>
<dbReference type="KEGG" id="rgl:CS053_08490"/>
<name>A0A5B9E2P9_9GAMM</name>
<dbReference type="RefSeq" id="WP_147627129.1">
    <property type="nucleotide sequence ID" value="NZ_CP042807.1"/>
</dbReference>
<proteinExistence type="predicted"/>
<dbReference type="Proteomes" id="UP000321807">
    <property type="component" value="Chromosome"/>
</dbReference>
<dbReference type="EMBL" id="CP042807">
    <property type="protein sequence ID" value="QEE24536.1"/>
    <property type="molecule type" value="Genomic_DNA"/>
</dbReference>
<gene>
    <name evidence="1" type="ORF">CS053_08490</name>
</gene>
<reference evidence="1 2" key="1">
    <citation type="submission" date="2019-08" db="EMBL/GenBank/DDBJ databases">
        <title>Complete genome sequence of Rhodanobacter glycinis strain T01E-68 isolated from tomato root.</title>
        <authorList>
            <person name="Weon H.-Y."/>
            <person name="Lee S.A."/>
        </authorList>
    </citation>
    <scope>NUCLEOTIDE SEQUENCE [LARGE SCALE GENOMIC DNA]</scope>
    <source>
        <strain evidence="1 2">T01E-68</strain>
    </source>
</reference>